<protein>
    <submittedName>
        <fullName evidence="2">Uncharacterized protein</fullName>
    </submittedName>
</protein>
<reference evidence="2" key="1">
    <citation type="submission" date="2023-07" db="EMBL/GenBank/DDBJ databases">
        <authorList>
            <consortium name="AG Swart"/>
            <person name="Singh M."/>
            <person name="Singh A."/>
            <person name="Seah K."/>
            <person name="Emmerich C."/>
        </authorList>
    </citation>
    <scope>NUCLEOTIDE SEQUENCE</scope>
    <source>
        <strain evidence="2">DP1</strain>
    </source>
</reference>
<feature type="compositionally biased region" description="Polar residues" evidence="1">
    <location>
        <begin position="174"/>
        <end position="183"/>
    </location>
</feature>
<name>A0AAD1XBN9_EUPCR</name>
<comment type="caution">
    <text evidence="2">The sequence shown here is derived from an EMBL/GenBank/DDBJ whole genome shotgun (WGS) entry which is preliminary data.</text>
</comment>
<feature type="compositionally biased region" description="Basic and acidic residues" evidence="1">
    <location>
        <begin position="1"/>
        <end position="11"/>
    </location>
</feature>
<dbReference type="Proteomes" id="UP001295684">
    <property type="component" value="Unassembled WGS sequence"/>
</dbReference>
<feature type="compositionally biased region" description="Polar residues" evidence="1">
    <location>
        <begin position="12"/>
        <end position="27"/>
    </location>
</feature>
<keyword evidence="3" id="KW-1185">Reference proteome</keyword>
<dbReference type="AlphaFoldDB" id="A0AAD1XBN9"/>
<evidence type="ECO:0000313" key="2">
    <source>
        <dbReference type="EMBL" id="CAI2365041.1"/>
    </source>
</evidence>
<feature type="region of interest" description="Disordered" evidence="1">
    <location>
        <begin position="1"/>
        <end position="32"/>
    </location>
</feature>
<evidence type="ECO:0000313" key="3">
    <source>
        <dbReference type="Proteomes" id="UP001295684"/>
    </source>
</evidence>
<feature type="region of interest" description="Disordered" evidence="1">
    <location>
        <begin position="172"/>
        <end position="193"/>
    </location>
</feature>
<sequence length="331" mass="37363">MMREKVVERINKPNSYKTRNKSNSKPNGTKGDILSTAIKSMLGGSKMGEPKIFSPLETLQNGYSGFQISSNCSNFERRKARVLRSKSNTVYGEENHKFVENHSKMSNFEYLYKKEIDYRNEVMKSKSSFSGDSMMKERVKSFKSSTNCKIFHKVKKSKTGLLARIYKKKGKLGHNQSCSSTRPDSMIKEKKSCKLESSAPLNLKIDIETQGSSRPAQKDRPPRKKDTSQKLNICVGDTGNNIQSTVNTPTSVGAEESFTNCVKPDLATLHENYLKNLLKDKMPSRSPNINSLDSRELTLFLAASRTSSFYRSNQQDEATDSPDEKTPTKFK</sequence>
<organism evidence="2 3">
    <name type="scientific">Euplotes crassus</name>
    <dbReference type="NCBI Taxonomy" id="5936"/>
    <lineage>
        <taxon>Eukaryota</taxon>
        <taxon>Sar</taxon>
        <taxon>Alveolata</taxon>
        <taxon>Ciliophora</taxon>
        <taxon>Intramacronucleata</taxon>
        <taxon>Spirotrichea</taxon>
        <taxon>Hypotrichia</taxon>
        <taxon>Euplotida</taxon>
        <taxon>Euplotidae</taxon>
        <taxon>Moneuplotes</taxon>
    </lineage>
</organism>
<dbReference type="EMBL" id="CAMPGE010006195">
    <property type="protein sequence ID" value="CAI2365041.1"/>
    <property type="molecule type" value="Genomic_DNA"/>
</dbReference>
<proteinExistence type="predicted"/>
<accession>A0AAD1XBN9</accession>
<feature type="region of interest" description="Disordered" evidence="1">
    <location>
        <begin position="308"/>
        <end position="331"/>
    </location>
</feature>
<gene>
    <name evidence="2" type="ORF">ECRASSUSDP1_LOCUS6391</name>
</gene>
<evidence type="ECO:0000256" key="1">
    <source>
        <dbReference type="SAM" id="MobiDB-lite"/>
    </source>
</evidence>
<feature type="compositionally biased region" description="Basic and acidic residues" evidence="1">
    <location>
        <begin position="322"/>
        <end position="331"/>
    </location>
</feature>
<feature type="compositionally biased region" description="Basic and acidic residues" evidence="1">
    <location>
        <begin position="216"/>
        <end position="228"/>
    </location>
</feature>
<feature type="region of interest" description="Disordered" evidence="1">
    <location>
        <begin position="206"/>
        <end position="236"/>
    </location>
</feature>